<feature type="domain" description="Aerobactin siderophore biosynthesis IucA/IucC-like C-terminal" evidence="4">
    <location>
        <begin position="363"/>
        <end position="499"/>
    </location>
</feature>
<keyword evidence="6" id="KW-1185">Reference proteome</keyword>
<evidence type="ECO:0000259" key="4">
    <source>
        <dbReference type="Pfam" id="PF06276"/>
    </source>
</evidence>
<reference evidence="5 6" key="1">
    <citation type="submission" date="2023-04" db="EMBL/GenBank/DDBJ databases">
        <title>Antarctic isolates genomes.</title>
        <authorList>
            <person name="Dimov S.G."/>
        </authorList>
    </citation>
    <scope>NUCLEOTIDE SEQUENCE [LARGE SCALE GENOMIC DNA]</scope>
    <source>
        <strain evidence="5 6">AL19</strain>
    </source>
</reference>
<gene>
    <name evidence="5" type="ORF">QK289_04635</name>
</gene>
<dbReference type="Gene3D" id="6.10.250.3370">
    <property type="match status" value="1"/>
</dbReference>
<dbReference type="Pfam" id="PF06276">
    <property type="entry name" value="FhuF"/>
    <property type="match status" value="1"/>
</dbReference>
<comment type="caution">
    <text evidence="5">The sequence shown here is derived from an EMBL/GenBank/DDBJ whole genome shotgun (WGS) entry which is preliminary data.</text>
</comment>
<accession>A0ABT6R017</accession>
<dbReference type="InterPro" id="IPR037455">
    <property type="entry name" value="LucA/IucC-like"/>
</dbReference>
<dbReference type="Gene3D" id="1.10.510.40">
    <property type="match status" value="1"/>
</dbReference>
<organism evidence="5 6">
    <name type="scientific">Exiguobacterium antarcticum</name>
    <dbReference type="NCBI Taxonomy" id="132920"/>
    <lineage>
        <taxon>Bacteria</taxon>
        <taxon>Bacillati</taxon>
        <taxon>Bacillota</taxon>
        <taxon>Bacilli</taxon>
        <taxon>Bacillales</taxon>
        <taxon>Bacillales Family XII. Incertae Sedis</taxon>
        <taxon>Exiguobacterium</taxon>
    </lineage>
</organism>
<dbReference type="EMBL" id="JASBQV010000004">
    <property type="protein sequence ID" value="MDI3234286.1"/>
    <property type="molecule type" value="Genomic_DNA"/>
</dbReference>
<proteinExistence type="inferred from homology"/>
<feature type="domain" description="Aerobactin siderophore biosynthesis IucA/IucC N-terminal" evidence="3">
    <location>
        <begin position="117"/>
        <end position="340"/>
    </location>
</feature>
<dbReference type="Proteomes" id="UP001243286">
    <property type="component" value="Unassembled WGS sequence"/>
</dbReference>
<comment type="pathway">
    <text evidence="1">Siderophore biosynthesis.</text>
</comment>
<name>A0ABT6R017_9BACL</name>
<dbReference type="InterPro" id="IPR007310">
    <property type="entry name" value="Aerobactin_biosyn_IucA/IucC_N"/>
</dbReference>
<evidence type="ECO:0000313" key="6">
    <source>
        <dbReference type="Proteomes" id="UP001243286"/>
    </source>
</evidence>
<comment type="similarity">
    <text evidence="2">Belongs to the IucA/IucC family.</text>
</comment>
<dbReference type="PANTHER" id="PTHR34384:SF6">
    <property type="entry name" value="STAPHYLOFERRIN B SYNTHASE"/>
    <property type="match status" value="1"/>
</dbReference>
<dbReference type="InterPro" id="IPR022770">
    <property type="entry name" value="IucA/IucC-like_C"/>
</dbReference>
<dbReference type="PANTHER" id="PTHR34384">
    <property type="entry name" value="L-2,3-DIAMINOPROPANOATE--CITRATE LIGASE"/>
    <property type="match status" value="1"/>
</dbReference>
<evidence type="ECO:0000256" key="2">
    <source>
        <dbReference type="ARBA" id="ARBA00007832"/>
    </source>
</evidence>
<dbReference type="RefSeq" id="WP_282354935.1">
    <property type="nucleotide sequence ID" value="NZ_JASBQV010000004.1"/>
</dbReference>
<protein>
    <submittedName>
        <fullName evidence="5">IucA/IucC family protein</fullName>
    </submittedName>
</protein>
<evidence type="ECO:0000256" key="1">
    <source>
        <dbReference type="ARBA" id="ARBA00004924"/>
    </source>
</evidence>
<dbReference type="Pfam" id="PF04183">
    <property type="entry name" value="IucA_IucC"/>
    <property type="match status" value="1"/>
</dbReference>
<evidence type="ECO:0000259" key="3">
    <source>
        <dbReference type="Pfam" id="PF04183"/>
    </source>
</evidence>
<evidence type="ECO:0000313" key="5">
    <source>
        <dbReference type="EMBL" id="MDI3234286.1"/>
    </source>
</evidence>
<sequence>MSRLSERRVCKQLLEAILFERIEPFIEHRRPKGKTTFRFVRPPYELTIEGGRGAFDRVWLELETAVLTQHQQVQPLTLKHVLDCFQIEDQLRQELKQTVQLDEICPRLIVARTNLSYEVLEQALVEGHPYHPCFKPRIGFSNEDHWRYGPEAGQRFRLRFVALPTSVVRATRMDGVMEKTFGRTILAQLETRLTSLTSKWENYQILPVHPWQWARVEREVERCGGIDLGETGPHFQATQSIRTVFQPEAPDVPHLKFPLDLMQTSARRTFTVPNIMAAPSVSDWLTRWTDGKHVTLLREFASQVVETEDGRLSGRIGCLYRDNVLANVTANETVVPLTALPLRETTGALFLDPWVKTYGLEPWLKQFLSVYLEPVFQLLIEEGIAIEAHAQNTLLVLEDGWPTRLIVRDFHDSVEYVTSFVRQREDIPDFEAIHPAFRSSLNTYYEMADVEALRELIMDTVFVFHLTELSHQLEAQYGLKEATFFDWVVETLAGLQLPPDRLAVLELDAPMIQAESLVTRKFKTTQTQHLVRNPLAAETKKGSETYAIH</sequence>